<evidence type="ECO:0000313" key="10">
    <source>
        <dbReference type="Proteomes" id="UP000308671"/>
    </source>
</evidence>
<evidence type="ECO:0000256" key="6">
    <source>
        <dbReference type="ARBA" id="ARBA00023242"/>
    </source>
</evidence>
<evidence type="ECO:0000313" key="9">
    <source>
        <dbReference type="EMBL" id="THV46444.1"/>
    </source>
</evidence>
<evidence type="ECO:0000259" key="8">
    <source>
        <dbReference type="PROSITE" id="PS50048"/>
    </source>
</evidence>
<dbReference type="EMBL" id="PQXL01000385">
    <property type="protein sequence ID" value="THV46444.1"/>
    <property type="molecule type" value="Genomic_DNA"/>
</dbReference>
<dbReference type="GO" id="GO:0008270">
    <property type="term" value="F:zinc ion binding"/>
    <property type="evidence" value="ECO:0007669"/>
    <property type="project" value="InterPro"/>
</dbReference>
<dbReference type="GO" id="GO:0005634">
    <property type="term" value="C:nucleus"/>
    <property type="evidence" value="ECO:0007669"/>
    <property type="project" value="UniProtKB-SubCell"/>
</dbReference>
<evidence type="ECO:0000256" key="1">
    <source>
        <dbReference type="ARBA" id="ARBA00004123"/>
    </source>
</evidence>
<keyword evidence="3" id="KW-0805">Transcription regulation</keyword>
<accession>A0A4S8R032</accession>
<feature type="region of interest" description="Disordered" evidence="7">
    <location>
        <begin position="1"/>
        <end position="25"/>
    </location>
</feature>
<evidence type="ECO:0000256" key="2">
    <source>
        <dbReference type="ARBA" id="ARBA00022723"/>
    </source>
</evidence>
<dbReference type="InterPro" id="IPR050815">
    <property type="entry name" value="TF_fung"/>
</dbReference>
<organism evidence="9 10">
    <name type="scientific">Botrytis galanthina</name>
    <dbReference type="NCBI Taxonomy" id="278940"/>
    <lineage>
        <taxon>Eukaryota</taxon>
        <taxon>Fungi</taxon>
        <taxon>Dikarya</taxon>
        <taxon>Ascomycota</taxon>
        <taxon>Pezizomycotina</taxon>
        <taxon>Leotiomycetes</taxon>
        <taxon>Helotiales</taxon>
        <taxon>Sclerotiniaceae</taxon>
        <taxon>Botrytis</taxon>
    </lineage>
</organism>
<evidence type="ECO:0000256" key="5">
    <source>
        <dbReference type="ARBA" id="ARBA00023163"/>
    </source>
</evidence>
<dbReference type="GO" id="GO:0000981">
    <property type="term" value="F:DNA-binding transcription factor activity, RNA polymerase II-specific"/>
    <property type="evidence" value="ECO:0007669"/>
    <property type="project" value="InterPro"/>
</dbReference>
<dbReference type="Proteomes" id="UP000308671">
    <property type="component" value="Unassembled WGS sequence"/>
</dbReference>
<name>A0A4S8R032_9HELO</name>
<dbReference type="PANTHER" id="PTHR47338:SF3">
    <property type="entry name" value="C6 FINGER DOMAIN TRANSCRIPTION FACTOR DBAA-RELATED"/>
    <property type="match status" value="1"/>
</dbReference>
<proteinExistence type="predicted"/>
<dbReference type="SMART" id="SM00906">
    <property type="entry name" value="Fungal_trans"/>
    <property type="match status" value="1"/>
</dbReference>
<dbReference type="GO" id="GO:0006351">
    <property type="term" value="P:DNA-templated transcription"/>
    <property type="evidence" value="ECO:0007669"/>
    <property type="project" value="InterPro"/>
</dbReference>
<evidence type="ECO:0000256" key="4">
    <source>
        <dbReference type="ARBA" id="ARBA00023125"/>
    </source>
</evidence>
<evidence type="ECO:0000256" key="7">
    <source>
        <dbReference type="SAM" id="MobiDB-lite"/>
    </source>
</evidence>
<dbReference type="PROSITE" id="PS50048">
    <property type="entry name" value="ZN2_CY6_FUNGAL_2"/>
    <property type="match status" value="1"/>
</dbReference>
<dbReference type="PROSITE" id="PS00463">
    <property type="entry name" value="ZN2_CY6_FUNGAL_1"/>
    <property type="match status" value="1"/>
</dbReference>
<dbReference type="Gene3D" id="4.10.240.10">
    <property type="entry name" value="Zn(2)-C6 fungal-type DNA-binding domain"/>
    <property type="match status" value="1"/>
</dbReference>
<keyword evidence="6" id="KW-0539">Nucleus</keyword>
<keyword evidence="2" id="KW-0479">Metal-binding</keyword>
<dbReference type="InterPro" id="IPR007219">
    <property type="entry name" value="XnlR_reg_dom"/>
</dbReference>
<dbReference type="OrthoDB" id="3533724at2759"/>
<gene>
    <name evidence="9" type="ORF">BGAL_0385g00010</name>
</gene>
<dbReference type="Pfam" id="PF04082">
    <property type="entry name" value="Fungal_trans"/>
    <property type="match status" value="1"/>
</dbReference>
<feature type="compositionally biased region" description="Acidic residues" evidence="7">
    <location>
        <begin position="1"/>
        <end position="11"/>
    </location>
</feature>
<dbReference type="CDD" id="cd00067">
    <property type="entry name" value="GAL4"/>
    <property type="match status" value="1"/>
</dbReference>
<reference evidence="9 10" key="1">
    <citation type="submission" date="2017-12" db="EMBL/GenBank/DDBJ databases">
        <title>Comparative genomics of Botrytis spp.</title>
        <authorList>
            <person name="Valero-Jimenez C.A."/>
            <person name="Tapia P."/>
            <person name="Veloso J."/>
            <person name="Silva-Moreno E."/>
            <person name="Staats M."/>
            <person name="Valdes J.H."/>
            <person name="Van Kan J.A.L."/>
        </authorList>
    </citation>
    <scope>NUCLEOTIDE SEQUENCE [LARGE SCALE GENOMIC DNA]</scope>
    <source>
        <strain evidence="9 10">MUCL435</strain>
    </source>
</reference>
<dbReference type="InterPro" id="IPR036864">
    <property type="entry name" value="Zn2-C6_fun-type_DNA-bd_sf"/>
</dbReference>
<dbReference type="SUPFAM" id="SSF57701">
    <property type="entry name" value="Zn2/Cys6 DNA-binding domain"/>
    <property type="match status" value="1"/>
</dbReference>
<keyword evidence="4" id="KW-0238">DNA-binding</keyword>
<sequence length="670" mass="75867">MSPLSDSEEIDMTSRPGQGRQERASKACEECRRRKLRCDGREPQCGVCRDVGATCEFNAGRAIRGPKKGYFKELKDRIVTLERQLSLQQQTIEGYGLPTSILDHQEGPAISGVVSPKSTSESEQQRAGSTLEDFSVSTSVPDHLEGPAFSGVVSPCSLTVGSEHCIGQRNSMSNSLNGINSALKLSVITNNTIPVWMHDELDQLYFDRVHKFIPLLHQRQYLSWSKKKTEKTSRLCLQSAMWTLATSVSVQFQHLQKQLFRDTKLMLESLSTANEDHSPADTEHVQALVLVAIYESMKAPKQQAWITAGQAFRLVQLMKFHEIDCPSVYATTKPTKSFLETEEQRRVFWMCYFLDTLLTMLNCLPLTMNEHVVFIRLPAPEEEFQCSQNVLGKFLSEAIVEQSPQTQSSFIECVIFASICGQSLFYGQQCNLSMFYGSAPLDYSIQFQWLDDMVTTRLQILSQYNPGPTETHDPMLLFTRIIGQTAVMALCKGMELKLAADSDGGASVVAYQLRALTAAAQIAKLAKALTQFPIFKASLGHFFYSTSLLIFVQDPPTDAGHTRLLHWAYLRASIIPRVLQFPPPRTFRRSPPIEERQQPKSELCRLVRAVRDRWDTGPTLMYRLNFVLFCRSDPIQLQYGKRPENNTILIHYNINESPEFRHKTVILYSR</sequence>
<feature type="region of interest" description="Disordered" evidence="7">
    <location>
        <begin position="107"/>
        <end position="139"/>
    </location>
</feature>
<feature type="compositionally biased region" description="Polar residues" evidence="7">
    <location>
        <begin position="116"/>
        <end position="128"/>
    </location>
</feature>
<keyword evidence="10" id="KW-1185">Reference proteome</keyword>
<protein>
    <recommendedName>
        <fullName evidence="8">Zn(2)-C6 fungal-type domain-containing protein</fullName>
    </recommendedName>
</protein>
<dbReference type="AlphaFoldDB" id="A0A4S8R032"/>
<feature type="domain" description="Zn(2)-C6 fungal-type" evidence="8">
    <location>
        <begin position="27"/>
        <end position="57"/>
    </location>
</feature>
<dbReference type="CDD" id="cd12148">
    <property type="entry name" value="fungal_TF_MHR"/>
    <property type="match status" value="1"/>
</dbReference>
<dbReference type="InterPro" id="IPR001138">
    <property type="entry name" value="Zn2Cys6_DnaBD"/>
</dbReference>
<comment type="caution">
    <text evidence="9">The sequence shown here is derived from an EMBL/GenBank/DDBJ whole genome shotgun (WGS) entry which is preliminary data.</text>
</comment>
<dbReference type="Pfam" id="PF00172">
    <property type="entry name" value="Zn_clus"/>
    <property type="match status" value="1"/>
</dbReference>
<dbReference type="GO" id="GO:0003677">
    <property type="term" value="F:DNA binding"/>
    <property type="evidence" value="ECO:0007669"/>
    <property type="project" value="UniProtKB-KW"/>
</dbReference>
<keyword evidence="5" id="KW-0804">Transcription</keyword>
<dbReference type="PANTHER" id="PTHR47338">
    <property type="entry name" value="ZN(II)2CYS6 TRANSCRIPTION FACTOR (EUROFUNG)-RELATED"/>
    <property type="match status" value="1"/>
</dbReference>
<evidence type="ECO:0000256" key="3">
    <source>
        <dbReference type="ARBA" id="ARBA00023015"/>
    </source>
</evidence>
<dbReference type="SMART" id="SM00066">
    <property type="entry name" value="GAL4"/>
    <property type="match status" value="1"/>
</dbReference>
<comment type="subcellular location">
    <subcellularLocation>
        <location evidence="1">Nucleus</location>
    </subcellularLocation>
</comment>